<feature type="compositionally biased region" description="Basic residues" evidence="1">
    <location>
        <begin position="1"/>
        <end position="13"/>
    </location>
</feature>
<organism evidence="2 3">
    <name type="scientific">Balaenoptera acutorostrata</name>
    <name type="common">Common minke whale</name>
    <name type="synonym">Balaena rostrata</name>
    <dbReference type="NCBI Taxonomy" id="9767"/>
    <lineage>
        <taxon>Eukaryota</taxon>
        <taxon>Metazoa</taxon>
        <taxon>Chordata</taxon>
        <taxon>Craniata</taxon>
        <taxon>Vertebrata</taxon>
        <taxon>Euteleostomi</taxon>
        <taxon>Mammalia</taxon>
        <taxon>Eutheria</taxon>
        <taxon>Laurasiatheria</taxon>
        <taxon>Artiodactyla</taxon>
        <taxon>Whippomorpha</taxon>
        <taxon>Cetacea</taxon>
        <taxon>Mysticeti</taxon>
        <taxon>Balaenopteridae</taxon>
        <taxon>Balaenoptera</taxon>
    </lineage>
</organism>
<dbReference type="Proteomes" id="UP001652580">
    <property type="component" value="Chromosome 17"/>
</dbReference>
<gene>
    <name evidence="3" type="primary">LOC130705514</name>
</gene>
<feature type="compositionally biased region" description="Low complexity" evidence="1">
    <location>
        <begin position="106"/>
        <end position="125"/>
    </location>
</feature>
<feature type="compositionally biased region" description="Low complexity" evidence="1">
    <location>
        <begin position="20"/>
        <end position="35"/>
    </location>
</feature>
<feature type="region of interest" description="Disordered" evidence="1">
    <location>
        <begin position="167"/>
        <end position="188"/>
    </location>
</feature>
<feature type="compositionally biased region" description="Basic and acidic residues" evidence="1">
    <location>
        <begin position="73"/>
        <end position="84"/>
    </location>
</feature>
<reference evidence="3" key="1">
    <citation type="submission" date="2025-08" db="UniProtKB">
        <authorList>
            <consortium name="RefSeq"/>
        </authorList>
    </citation>
    <scope>IDENTIFICATION</scope>
</reference>
<evidence type="ECO:0000313" key="3">
    <source>
        <dbReference type="RefSeq" id="XP_057387888.1"/>
    </source>
</evidence>
<proteinExistence type="predicted"/>
<protein>
    <submittedName>
        <fullName evidence="3">Bcl-2-binding component 3, isoforms 3/4-like</fullName>
    </submittedName>
</protein>
<keyword evidence="2" id="KW-1185">Reference proteome</keyword>
<name>A0ABM3SDG6_BALAC</name>
<dbReference type="GeneID" id="130705514"/>
<evidence type="ECO:0000256" key="1">
    <source>
        <dbReference type="SAM" id="MobiDB-lite"/>
    </source>
</evidence>
<sequence length="216" mass="22859">MTSHGPRRPRRQSPHPAPRSPAASAPPHSRSPGPGQSCVGETAQRERAGGGGRRERKGSAARPVPLRPPPPAKEGKGESREHNSPRLAPAAARARRRLNLGGGHYTSCSRTPHSSPSRPSAACSAQPPPTGLPAAASLRPHPLARLRLFRSRGPMAARPYYISERGRGFAGTAAPQRREQQGTSRSVPCAPPPFSCVLHLGGFSRPWEPRDLGPGG</sequence>
<feature type="region of interest" description="Disordered" evidence="1">
    <location>
        <begin position="1"/>
        <end position="138"/>
    </location>
</feature>
<accession>A0ABM3SDG6</accession>
<dbReference type="RefSeq" id="XP_057387888.1">
    <property type="nucleotide sequence ID" value="XM_057531905.1"/>
</dbReference>
<evidence type="ECO:0000313" key="2">
    <source>
        <dbReference type="Proteomes" id="UP001652580"/>
    </source>
</evidence>